<evidence type="ECO:0000256" key="6">
    <source>
        <dbReference type="ARBA" id="ARBA00023002"/>
    </source>
</evidence>
<evidence type="ECO:0000256" key="12">
    <source>
        <dbReference type="ARBA" id="ARBA00023268"/>
    </source>
</evidence>
<dbReference type="GO" id="GO:0016853">
    <property type="term" value="F:isomerase activity"/>
    <property type="evidence" value="ECO:0007669"/>
    <property type="project" value="UniProtKB-KW"/>
</dbReference>
<dbReference type="InterPro" id="IPR006108">
    <property type="entry name" value="3HC_DH_C"/>
</dbReference>
<dbReference type="Pfam" id="PF00378">
    <property type="entry name" value="ECH_1"/>
    <property type="match status" value="1"/>
</dbReference>
<dbReference type="Proteomes" id="UP000179076">
    <property type="component" value="Unassembled WGS sequence"/>
</dbReference>
<name>A0A1F6V1Y4_9PROT</name>
<evidence type="ECO:0000256" key="9">
    <source>
        <dbReference type="ARBA" id="ARBA00023140"/>
    </source>
</evidence>
<sequence>MSVVSFSKQGNIGVITVNNPPVNALSQAVRVGLRDAVAQGITEDDIAAMVIVCEGRTFIAGADIREFGKPMQEPGLATVTKFMESSTKPIVAAIHGTALGGGFEVALSCHFRVAVPNAKVGLPEVKLGIIPGSGGTQRLPRLIGVKPALDMIVSGDHVAATKAHVYGAIDEIVEGDLKSAAIAFAKRVVAEQRPLRRVSQLSVKLDSTNVFDEYAKSIARKSRGFLAPFRCIDAVKAATELPFEEGMKREREIFAELVASPQSKAQRHVFFAEREVTKIPGLPEGTKPRDIKSVAVLGAGTMGGGIAMCFANVGIPVTLLEMSQENLDRGLATITKNYANTVSKGSLKQEEMDKRLALIKPTLSYDDLKSADMVIEAVFEEMKIKKEVFAKLDAVCKPGAVLASNTSYLNIDEIAAATKRPQDVVGMHFFSPANVMKLLENVRGAKTAPAVYATAMDAGKIIKKVPVLVGVCDGFVGNRMLAKRSRECGFMLEEGALPQQIDKVLFDFGFPMGPFAVGDLAGLDVGWRNRKSRLDRLSPREKSNNILDKICEMGRYGQKTGAGYYKYDDKRKSSPDPLIEELIVKHSKERGITRRQISDQEIIERALYSMINEGARILEEGIVARPLDIDIVWIYGYGFPVYRGGPMFYADQIGLKTIYDAILKYQKQVGAEYWSPAPLLEKLAKEGKAFYS</sequence>
<feature type="domain" description="3-hydroxyacyl-CoA dehydrogenase C-terminal" evidence="15">
    <location>
        <begin position="474"/>
        <end position="567"/>
    </location>
</feature>
<dbReference type="Pfam" id="PF00725">
    <property type="entry name" value="3HCDH"/>
    <property type="match status" value="2"/>
</dbReference>
<gene>
    <name evidence="17" type="ORF">A2W18_10035</name>
</gene>
<dbReference type="FunFam" id="1.10.1040.50:FF:000006">
    <property type="entry name" value="Peroxisomal bifunctional enzyme"/>
    <property type="match status" value="1"/>
</dbReference>
<dbReference type="Pfam" id="PF02737">
    <property type="entry name" value="3HCDH_N"/>
    <property type="match status" value="1"/>
</dbReference>
<dbReference type="AlphaFoldDB" id="A0A1F6V1Y4"/>
<evidence type="ECO:0000256" key="5">
    <source>
        <dbReference type="ARBA" id="ARBA00022963"/>
    </source>
</evidence>
<keyword evidence="10" id="KW-0413">Isomerase</keyword>
<comment type="subcellular location">
    <subcellularLocation>
        <location evidence="1">Peroxisome</location>
    </subcellularLocation>
</comment>
<dbReference type="Gene3D" id="1.10.1040.50">
    <property type="match status" value="1"/>
</dbReference>
<evidence type="ECO:0000256" key="14">
    <source>
        <dbReference type="RuleBase" id="RU003707"/>
    </source>
</evidence>
<evidence type="ECO:0000259" key="15">
    <source>
        <dbReference type="Pfam" id="PF00725"/>
    </source>
</evidence>
<dbReference type="Gene3D" id="3.40.50.720">
    <property type="entry name" value="NAD(P)-binding Rossmann-like Domain"/>
    <property type="match status" value="1"/>
</dbReference>
<comment type="similarity">
    <text evidence="14">Belongs to the enoyl-CoA hydratase/isomerase family.</text>
</comment>
<keyword evidence="9" id="KW-0576">Peroxisome</keyword>
<dbReference type="GO" id="GO:0070403">
    <property type="term" value="F:NAD+ binding"/>
    <property type="evidence" value="ECO:0007669"/>
    <property type="project" value="InterPro"/>
</dbReference>
<dbReference type="GO" id="GO:0004300">
    <property type="term" value="F:enoyl-CoA hydratase activity"/>
    <property type="evidence" value="ECO:0007669"/>
    <property type="project" value="UniProtKB-ARBA"/>
</dbReference>
<dbReference type="EMBL" id="MFSP01000153">
    <property type="protein sequence ID" value="OGI63466.1"/>
    <property type="molecule type" value="Genomic_DNA"/>
</dbReference>
<comment type="caution">
    <text evidence="17">The sequence shown here is derived from an EMBL/GenBank/DDBJ whole genome shotgun (WGS) entry which is preliminary data.</text>
</comment>
<dbReference type="InterPro" id="IPR018376">
    <property type="entry name" value="Enoyl-CoA_hyd/isom_CS"/>
</dbReference>
<evidence type="ECO:0000256" key="1">
    <source>
        <dbReference type="ARBA" id="ARBA00004275"/>
    </source>
</evidence>
<comment type="similarity">
    <text evidence="3">In the N-terminal section; belongs to the enoyl-CoA hydratase/isomerase family.</text>
</comment>
<dbReference type="PROSITE" id="PS00166">
    <property type="entry name" value="ENOYL_COA_HYDRATASE"/>
    <property type="match status" value="1"/>
</dbReference>
<dbReference type="SUPFAM" id="SSF52096">
    <property type="entry name" value="ClpP/crotonase"/>
    <property type="match status" value="1"/>
</dbReference>
<feature type="domain" description="3-hydroxyacyl-CoA dehydrogenase NAD binding" evidence="16">
    <location>
        <begin position="293"/>
        <end position="470"/>
    </location>
</feature>
<comment type="catalytic activity">
    <reaction evidence="13">
        <text>a (3S)-3-hydroxyacyl-CoA + NAD(+) = a 3-oxoacyl-CoA + NADH + H(+)</text>
        <dbReference type="Rhea" id="RHEA:22432"/>
        <dbReference type="ChEBI" id="CHEBI:15378"/>
        <dbReference type="ChEBI" id="CHEBI:57318"/>
        <dbReference type="ChEBI" id="CHEBI:57540"/>
        <dbReference type="ChEBI" id="CHEBI:57945"/>
        <dbReference type="ChEBI" id="CHEBI:90726"/>
        <dbReference type="EC" id="1.1.1.35"/>
    </reaction>
</comment>
<keyword evidence="4" id="KW-0276">Fatty acid metabolism</keyword>
<dbReference type="GO" id="GO:0006635">
    <property type="term" value="P:fatty acid beta-oxidation"/>
    <property type="evidence" value="ECO:0007669"/>
    <property type="project" value="UniProtKB-UniPathway"/>
</dbReference>
<reference evidence="17 18" key="1">
    <citation type="journal article" date="2016" name="Nat. Commun.">
        <title>Thousands of microbial genomes shed light on interconnected biogeochemical processes in an aquifer system.</title>
        <authorList>
            <person name="Anantharaman K."/>
            <person name="Brown C.T."/>
            <person name="Hug L.A."/>
            <person name="Sharon I."/>
            <person name="Castelle C.J."/>
            <person name="Probst A.J."/>
            <person name="Thomas B.C."/>
            <person name="Singh A."/>
            <person name="Wilkins M.J."/>
            <person name="Karaoz U."/>
            <person name="Brodie E.L."/>
            <person name="Williams K.H."/>
            <person name="Hubbard S.S."/>
            <person name="Banfield J.F."/>
        </authorList>
    </citation>
    <scope>NUCLEOTIDE SEQUENCE [LARGE SCALE GENOMIC DNA]</scope>
</reference>
<dbReference type="SUPFAM" id="SSF51735">
    <property type="entry name" value="NAD(P)-binding Rossmann-fold domains"/>
    <property type="match status" value="1"/>
</dbReference>
<evidence type="ECO:0000256" key="2">
    <source>
        <dbReference type="ARBA" id="ARBA00005005"/>
    </source>
</evidence>
<keyword evidence="8" id="KW-0443">Lipid metabolism</keyword>
<dbReference type="Gene3D" id="3.90.226.10">
    <property type="entry name" value="2-enoyl-CoA Hydratase, Chain A, domain 1"/>
    <property type="match status" value="1"/>
</dbReference>
<dbReference type="InterPro" id="IPR029045">
    <property type="entry name" value="ClpP/crotonase-like_dom_sf"/>
</dbReference>
<protein>
    <submittedName>
        <fullName evidence="17">3-hydroxyacyl-CoA dehydrogenase</fullName>
    </submittedName>
</protein>
<evidence type="ECO:0000256" key="3">
    <source>
        <dbReference type="ARBA" id="ARBA00008750"/>
    </source>
</evidence>
<dbReference type="InterPro" id="IPR008927">
    <property type="entry name" value="6-PGluconate_DH-like_C_sf"/>
</dbReference>
<dbReference type="CDD" id="cd06558">
    <property type="entry name" value="crotonase-like"/>
    <property type="match status" value="1"/>
</dbReference>
<dbReference type="FunFam" id="3.40.50.720:FF:000009">
    <property type="entry name" value="Fatty oxidation complex, alpha subunit"/>
    <property type="match status" value="1"/>
</dbReference>
<keyword evidence="7" id="KW-0520">NAD</keyword>
<evidence type="ECO:0000256" key="11">
    <source>
        <dbReference type="ARBA" id="ARBA00023239"/>
    </source>
</evidence>
<dbReference type="InterPro" id="IPR001753">
    <property type="entry name" value="Enoyl-CoA_hydra/iso"/>
</dbReference>
<keyword evidence="6" id="KW-0560">Oxidoreductase</keyword>
<evidence type="ECO:0000256" key="13">
    <source>
        <dbReference type="ARBA" id="ARBA00049556"/>
    </source>
</evidence>
<evidence type="ECO:0000256" key="4">
    <source>
        <dbReference type="ARBA" id="ARBA00022832"/>
    </source>
</evidence>
<comment type="pathway">
    <text evidence="2">Lipid metabolism; fatty acid beta-oxidation.</text>
</comment>
<evidence type="ECO:0000313" key="18">
    <source>
        <dbReference type="Proteomes" id="UP000179076"/>
    </source>
</evidence>
<accession>A0A1F6V1Y4</accession>
<dbReference type="PANTHER" id="PTHR23309">
    <property type="entry name" value="3-HYDROXYACYL-COA DEHYROGENASE"/>
    <property type="match status" value="1"/>
</dbReference>
<proteinExistence type="inferred from homology"/>
<keyword evidence="11" id="KW-0456">Lyase</keyword>
<dbReference type="InterPro" id="IPR036291">
    <property type="entry name" value="NAD(P)-bd_dom_sf"/>
</dbReference>
<evidence type="ECO:0000313" key="17">
    <source>
        <dbReference type="EMBL" id="OGI63466.1"/>
    </source>
</evidence>
<dbReference type="InterPro" id="IPR006176">
    <property type="entry name" value="3-OHacyl-CoA_DH_NAD-bd"/>
</dbReference>
<dbReference type="GO" id="GO:0003857">
    <property type="term" value="F:(3S)-3-hydroxyacyl-CoA dehydrogenase (NAD+) activity"/>
    <property type="evidence" value="ECO:0007669"/>
    <property type="project" value="UniProtKB-EC"/>
</dbReference>
<dbReference type="SUPFAM" id="SSF48179">
    <property type="entry name" value="6-phosphogluconate dehydrogenase C-terminal domain-like"/>
    <property type="match status" value="2"/>
</dbReference>
<evidence type="ECO:0000256" key="8">
    <source>
        <dbReference type="ARBA" id="ARBA00023098"/>
    </source>
</evidence>
<evidence type="ECO:0000256" key="10">
    <source>
        <dbReference type="ARBA" id="ARBA00023235"/>
    </source>
</evidence>
<keyword evidence="5" id="KW-0442">Lipid degradation</keyword>
<dbReference type="UniPathway" id="UPA00659"/>
<feature type="domain" description="3-hydroxyacyl-CoA dehydrogenase C-terminal" evidence="15">
    <location>
        <begin position="602"/>
        <end position="688"/>
    </location>
</feature>
<evidence type="ECO:0000256" key="7">
    <source>
        <dbReference type="ARBA" id="ARBA00023027"/>
    </source>
</evidence>
<evidence type="ECO:0000259" key="16">
    <source>
        <dbReference type="Pfam" id="PF02737"/>
    </source>
</evidence>
<keyword evidence="12" id="KW-0511">Multifunctional enzyme</keyword>
<organism evidence="17 18">
    <name type="scientific">Candidatus Muproteobacteria bacterium RBG_16_60_9</name>
    <dbReference type="NCBI Taxonomy" id="1817755"/>
    <lineage>
        <taxon>Bacteria</taxon>
        <taxon>Pseudomonadati</taxon>
        <taxon>Pseudomonadota</taxon>
        <taxon>Candidatus Muproteobacteria</taxon>
    </lineage>
</organism>